<evidence type="ECO:0000313" key="4">
    <source>
        <dbReference type="Proteomes" id="UP000243459"/>
    </source>
</evidence>
<dbReference type="PRINTS" id="PR00551">
    <property type="entry name" value="2SGLOBULIN"/>
</dbReference>
<feature type="domain" description="GH18" evidence="2">
    <location>
        <begin position="27"/>
        <end position="170"/>
    </location>
</feature>
<dbReference type="SUPFAM" id="SSF51445">
    <property type="entry name" value="(Trans)glycosidases"/>
    <property type="match status" value="1"/>
</dbReference>
<keyword evidence="1" id="KW-0732">Signal</keyword>
<feature type="signal peptide" evidence="1">
    <location>
        <begin position="1"/>
        <end position="21"/>
    </location>
</feature>
<dbReference type="PANTHER" id="PTHR46476">
    <property type="entry name" value="CHITINASE 2-LIKE"/>
    <property type="match status" value="1"/>
</dbReference>
<dbReference type="InterPro" id="IPR001223">
    <property type="entry name" value="Glyco_hydro18_cat"/>
</dbReference>
<protein>
    <recommendedName>
        <fullName evidence="2">GH18 domain-containing protein</fullName>
    </recommendedName>
</protein>
<dbReference type="InterPro" id="IPR017853">
    <property type="entry name" value="GH"/>
</dbReference>
<dbReference type="PANTHER" id="PTHR46476:SF13">
    <property type="entry name" value="2, PUTATIVE, EXPRESSED-RELATED"/>
    <property type="match status" value="1"/>
</dbReference>
<dbReference type="GO" id="GO:0005975">
    <property type="term" value="P:carbohydrate metabolic process"/>
    <property type="evidence" value="ECO:0007669"/>
    <property type="project" value="InterPro"/>
</dbReference>
<sequence>MASKILFSFLLVQLLSSPSFSAPTTSTLFREYIGAEFNGVKFSNVPINPHIDVHFILSFAIDYTISDPSPTNGDFNIFWDTDNLTPSSVSTIKSTHNNVKVALSLGGDSVGNGYAYFNPSSVDSWVNNAVSSLTKIIKQYNLDECMGQLLTTMKKNGVVSFASIAPFAGE</sequence>
<accession>A0A5P1F9F9</accession>
<evidence type="ECO:0000313" key="3">
    <source>
        <dbReference type="EMBL" id="ONK74373.1"/>
    </source>
</evidence>
<keyword evidence="4" id="KW-1185">Reference proteome</keyword>
<dbReference type="Gramene" id="ONK74373">
    <property type="protein sequence ID" value="ONK74373"/>
    <property type="gene ID" value="A4U43_C03F5560"/>
</dbReference>
<dbReference type="EMBL" id="CM007383">
    <property type="protein sequence ID" value="ONK74373.1"/>
    <property type="molecule type" value="Genomic_DNA"/>
</dbReference>
<dbReference type="Proteomes" id="UP000243459">
    <property type="component" value="Chromosome 3"/>
</dbReference>
<dbReference type="PROSITE" id="PS51910">
    <property type="entry name" value="GH18_2"/>
    <property type="match status" value="1"/>
</dbReference>
<proteinExistence type="predicted"/>
<evidence type="ECO:0000256" key="1">
    <source>
        <dbReference type="SAM" id="SignalP"/>
    </source>
</evidence>
<organism evidence="3 4">
    <name type="scientific">Asparagus officinalis</name>
    <name type="common">Garden asparagus</name>
    <dbReference type="NCBI Taxonomy" id="4686"/>
    <lineage>
        <taxon>Eukaryota</taxon>
        <taxon>Viridiplantae</taxon>
        <taxon>Streptophyta</taxon>
        <taxon>Embryophyta</taxon>
        <taxon>Tracheophyta</taxon>
        <taxon>Spermatophyta</taxon>
        <taxon>Magnoliopsida</taxon>
        <taxon>Liliopsida</taxon>
        <taxon>Asparagales</taxon>
        <taxon>Asparagaceae</taxon>
        <taxon>Asparagoideae</taxon>
        <taxon>Asparagus</taxon>
    </lineage>
</organism>
<dbReference type="Gene3D" id="3.20.20.80">
    <property type="entry name" value="Glycosidases"/>
    <property type="match status" value="1"/>
</dbReference>
<name>A0A5P1F9F9_ASPOF</name>
<feature type="chain" id="PRO_5024357876" description="GH18 domain-containing protein" evidence="1">
    <location>
        <begin position="22"/>
        <end position="170"/>
    </location>
</feature>
<evidence type="ECO:0000259" key="2">
    <source>
        <dbReference type="PROSITE" id="PS51910"/>
    </source>
</evidence>
<dbReference type="OMA" id="FAFAIDY"/>
<dbReference type="InterPro" id="IPR000677">
    <property type="entry name" value="Chitinase-like"/>
</dbReference>
<dbReference type="AlphaFoldDB" id="A0A5P1F9F9"/>
<gene>
    <name evidence="3" type="ORF">A4U43_C03F5560</name>
</gene>
<reference evidence="4" key="1">
    <citation type="journal article" date="2017" name="Nat. Commun.">
        <title>The asparagus genome sheds light on the origin and evolution of a young Y chromosome.</title>
        <authorList>
            <person name="Harkess A."/>
            <person name="Zhou J."/>
            <person name="Xu C."/>
            <person name="Bowers J.E."/>
            <person name="Van der Hulst R."/>
            <person name="Ayyampalayam S."/>
            <person name="Mercati F."/>
            <person name="Riccardi P."/>
            <person name="McKain M.R."/>
            <person name="Kakrana A."/>
            <person name="Tang H."/>
            <person name="Ray J."/>
            <person name="Groenendijk J."/>
            <person name="Arikit S."/>
            <person name="Mathioni S.M."/>
            <person name="Nakano M."/>
            <person name="Shan H."/>
            <person name="Telgmann-Rauber A."/>
            <person name="Kanno A."/>
            <person name="Yue Z."/>
            <person name="Chen H."/>
            <person name="Li W."/>
            <person name="Chen Y."/>
            <person name="Xu X."/>
            <person name="Zhang Y."/>
            <person name="Luo S."/>
            <person name="Chen H."/>
            <person name="Gao J."/>
            <person name="Mao Z."/>
            <person name="Pires J.C."/>
            <person name="Luo M."/>
            <person name="Kudrna D."/>
            <person name="Wing R.A."/>
            <person name="Meyers B.C."/>
            <person name="Yi K."/>
            <person name="Kong H."/>
            <person name="Lavrijsen P."/>
            <person name="Sunseri F."/>
            <person name="Falavigna A."/>
            <person name="Ye Y."/>
            <person name="Leebens-Mack J.H."/>
            <person name="Chen G."/>
        </authorList>
    </citation>
    <scope>NUCLEOTIDE SEQUENCE [LARGE SCALE GENOMIC DNA]</scope>
    <source>
        <strain evidence="4">cv. DH0086</strain>
    </source>
</reference>